<feature type="region of interest" description="Disordered" evidence="5">
    <location>
        <begin position="1"/>
        <end position="32"/>
    </location>
</feature>
<dbReference type="AlphaFoldDB" id="A0A9W8P6E6"/>
<feature type="transmembrane region" description="Helical" evidence="6">
    <location>
        <begin position="350"/>
        <end position="367"/>
    </location>
</feature>
<dbReference type="GO" id="GO:0016020">
    <property type="term" value="C:membrane"/>
    <property type="evidence" value="ECO:0007669"/>
    <property type="project" value="UniProtKB-SubCell"/>
</dbReference>
<comment type="subcellular location">
    <subcellularLocation>
        <location evidence="1">Membrane</location>
        <topology evidence="1">Multi-pass membrane protein</topology>
    </subcellularLocation>
</comment>
<evidence type="ECO:0000256" key="4">
    <source>
        <dbReference type="ARBA" id="ARBA00023136"/>
    </source>
</evidence>
<proteinExistence type="predicted"/>
<protein>
    <submittedName>
        <fullName evidence="8">Integral membrane protein DUF6</fullName>
    </submittedName>
</protein>
<feature type="compositionally biased region" description="Basic and acidic residues" evidence="5">
    <location>
        <begin position="420"/>
        <end position="430"/>
    </location>
</feature>
<keyword evidence="3 6" id="KW-1133">Transmembrane helix</keyword>
<feature type="region of interest" description="Disordered" evidence="5">
    <location>
        <begin position="399"/>
        <end position="458"/>
    </location>
</feature>
<reference evidence="8 9" key="1">
    <citation type="journal article" date="2023" name="Proc. Natl. Acad. Sci. U.S.A.">
        <title>A global phylogenomic analysis of the shiitake genus Lentinula.</title>
        <authorList>
            <person name="Sierra-Patev S."/>
            <person name="Min B."/>
            <person name="Naranjo-Ortiz M."/>
            <person name="Looney B."/>
            <person name="Konkel Z."/>
            <person name="Slot J.C."/>
            <person name="Sakamoto Y."/>
            <person name="Steenwyk J.L."/>
            <person name="Rokas A."/>
            <person name="Carro J."/>
            <person name="Camarero S."/>
            <person name="Ferreira P."/>
            <person name="Molpeceres G."/>
            <person name="Ruiz-Duenas F.J."/>
            <person name="Serrano A."/>
            <person name="Henrissat B."/>
            <person name="Drula E."/>
            <person name="Hughes K.W."/>
            <person name="Mata J.L."/>
            <person name="Ishikawa N.K."/>
            <person name="Vargas-Isla R."/>
            <person name="Ushijima S."/>
            <person name="Smith C.A."/>
            <person name="Donoghue J."/>
            <person name="Ahrendt S."/>
            <person name="Andreopoulos W."/>
            <person name="He G."/>
            <person name="LaButti K."/>
            <person name="Lipzen A."/>
            <person name="Ng V."/>
            <person name="Riley R."/>
            <person name="Sandor L."/>
            <person name="Barry K."/>
            <person name="Martinez A.T."/>
            <person name="Xiao Y."/>
            <person name="Gibbons J.G."/>
            <person name="Terashima K."/>
            <person name="Grigoriev I.V."/>
            <person name="Hibbett D."/>
        </authorList>
    </citation>
    <scope>NUCLEOTIDE SEQUENCE [LARGE SCALE GENOMIC DNA]</scope>
    <source>
        <strain evidence="8 9">TFB7810</strain>
    </source>
</reference>
<gene>
    <name evidence="8" type="ORF">DFH05DRAFT_1522209</name>
</gene>
<evidence type="ECO:0000256" key="3">
    <source>
        <dbReference type="ARBA" id="ARBA00022989"/>
    </source>
</evidence>
<evidence type="ECO:0000313" key="9">
    <source>
        <dbReference type="Proteomes" id="UP001142393"/>
    </source>
</evidence>
<dbReference type="Pfam" id="PF00892">
    <property type="entry name" value="EamA"/>
    <property type="match status" value="2"/>
</dbReference>
<dbReference type="InterPro" id="IPR000620">
    <property type="entry name" value="EamA_dom"/>
</dbReference>
<feature type="transmembrane region" description="Helical" evidence="6">
    <location>
        <begin position="118"/>
        <end position="139"/>
    </location>
</feature>
<keyword evidence="4 6" id="KW-0472">Membrane</keyword>
<feature type="domain" description="EamA" evidence="7">
    <location>
        <begin position="54"/>
        <end position="191"/>
    </location>
</feature>
<evidence type="ECO:0000259" key="7">
    <source>
        <dbReference type="Pfam" id="PF00892"/>
    </source>
</evidence>
<dbReference type="InterPro" id="IPR037185">
    <property type="entry name" value="EmrE-like"/>
</dbReference>
<dbReference type="PANTHER" id="PTHR22911:SF6">
    <property type="entry name" value="SOLUTE CARRIER FAMILY 35 MEMBER G1"/>
    <property type="match status" value="1"/>
</dbReference>
<dbReference type="SUPFAM" id="SSF103481">
    <property type="entry name" value="Multidrug resistance efflux transporter EmrE"/>
    <property type="match status" value="2"/>
</dbReference>
<feature type="transmembrane region" description="Helical" evidence="6">
    <location>
        <begin position="151"/>
        <end position="168"/>
    </location>
</feature>
<accession>A0A9W8P6E6</accession>
<evidence type="ECO:0000313" key="8">
    <source>
        <dbReference type="EMBL" id="KAJ3747844.1"/>
    </source>
</evidence>
<evidence type="ECO:0000256" key="1">
    <source>
        <dbReference type="ARBA" id="ARBA00004141"/>
    </source>
</evidence>
<feature type="compositionally biased region" description="Acidic residues" evidence="5">
    <location>
        <begin position="437"/>
        <end position="448"/>
    </location>
</feature>
<dbReference type="PANTHER" id="PTHR22911">
    <property type="entry name" value="ACYL-MALONYL CONDENSING ENZYME-RELATED"/>
    <property type="match status" value="1"/>
</dbReference>
<feature type="transmembrane region" description="Helical" evidence="6">
    <location>
        <begin position="373"/>
        <end position="391"/>
    </location>
</feature>
<feature type="transmembrane region" description="Helical" evidence="6">
    <location>
        <begin position="317"/>
        <end position="338"/>
    </location>
</feature>
<feature type="domain" description="EamA" evidence="7">
    <location>
        <begin position="262"/>
        <end position="390"/>
    </location>
</feature>
<feature type="transmembrane region" description="Helical" evidence="6">
    <location>
        <begin position="85"/>
        <end position="106"/>
    </location>
</feature>
<feature type="transmembrane region" description="Helical" evidence="6">
    <location>
        <begin position="255"/>
        <end position="272"/>
    </location>
</feature>
<sequence length="458" mass="48969">MPSAISSYDLLPSDAHNGVDDSNNDSNSVKSNAQPTGRFANFLAQLSSLYHSNVGLLLIVTSQAFLALVNVAVKKLNTIDPPVPTFELIFIRMAITYLFSVIYMKYSGVESPFLGPKGVRFLLMFRGFSGFFGVFGIYFSLKYLTLSDATVLTFLSPLCTAVAGALFLREAVGRKEIFAGLFSLIGVICIARPTSLFGHDHIPSTNGTHVLLNSTASPSVLDYGTRVANITTFSNGTSNGLHVTLAPTATPTQRLIAVGVSLLGVLGSAGAYTSIRAIGKRAHALHSMVAFSGYSVIVSAIGLAITHTPIVVPTSPIWLLLLLEIGVFGFCAQIFLTLGLQRETASRGTLAIYTLIVFTSLLDRIFFHSVPSLLSVLGTLIIVGSALWVVVTKNDQNQSAQPNKEVDSGLSEGESGEEEILLKNVEEARGEGASNSDPEDDEVIEVIENETGKSRLED</sequence>
<keyword evidence="9" id="KW-1185">Reference proteome</keyword>
<comment type="caution">
    <text evidence="8">The sequence shown here is derived from an EMBL/GenBank/DDBJ whole genome shotgun (WGS) entry which is preliminary data.</text>
</comment>
<evidence type="ECO:0000256" key="6">
    <source>
        <dbReference type="SAM" id="Phobius"/>
    </source>
</evidence>
<dbReference type="EMBL" id="JANVFU010000003">
    <property type="protein sequence ID" value="KAJ3747844.1"/>
    <property type="molecule type" value="Genomic_DNA"/>
</dbReference>
<keyword evidence="2 6" id="KW-0812">Transmembrane</keyword>
<feature type="transmembrane region" description="Helical" evidence="6">
    <location>
        <begin position="284"/>
        <end position="305"/>
    </location>
</feature>
<feature type="transmembrane region" description="Helical" evidence="6">
    <location>
        <begin position="54"/>
        <end position="73"/>
    </location>
</feature>
<evidence type="ECO:0000256" key="5">
    <source>
        <dbReference type="SAM" id="MobiDB-lite"/>
    </source>
</evidence>
<dbReference type="Proteomes" id="UP001142393">
    <property type="component" value="Unassembled WGS sequence"/>
</dbReference>
<evidence type="ECO:0000256" key="2">
    <source>
        <dbReference type="ARBA" id="ARBA00022692"/>
    </source>
</evidence>
<organism evidence="8 9">
    <name type="scientific">Lentinula detonsa</name>
    <dbReference type="NCBI Taxonomy" id="2804962"/>
    <lineage>
        <taxon>Eukaryota</taxon>
        <taxon>Fungi</taxon>
        <taxon>Dikarya</taxon>
        <taxon>Basidiomycota</taxon>
        <taxon>Agaricomycotina</taxon>
        <taxon>Agaricomycetes</taxon>
        <taxon>Agaricomycetidae</taxon>
        <taxon>Agaricales</taxon>
        <taxon>Marasmiineae</taxon>
        <taxon>Omphalotaceae</taxon>
        <taxon>Lentinula</taxon>
    </lineage>
</organism>
<name>A0A9W8P6E6_9AGAR</name>
<feature type="transmembrane region" description="Helical" evidence="6">
    <location>
        <begin position="177"/>
        <end position="195"/>
    </location>
</feature>